<comment type="caution">
    <text evidence="2">The sequence shown here is derived from an EMBL/GenBank/DDBJ whole genome shotgun (WGS) entry which is preliminary data.</text>
</comment>
<protein>
    <submittedName>
        <fullName evidence="2">Uncharacterized protein</fullName>
    </submittedName>
</protein>
<reference evidence="2 3" key="1">
    <citation type="submission" date="2016-12" db="EMBL/GenBank/DDBJ databases">
        <title>Domibacillus antri genome sequencing.</title>
        <authorList>
            <person name="Verma A."/>
            <person name="Krishnamurthi S."/>
        </authorList>
    </citation>
    <scope>NUCLEOTIDE SEQUENCE [LARGE SCALE GENOMIC DNA]</scope>
    <source>
        <strain evidence="2 3">XD80</strain>
    </source>
</reference>
<dbReference type="Proteomes" id="UP000185568">
    <property type="component" value="Unassembled WGS sequence"/>
</dbReference>
<organism evidence="2 3">
    <name type="scientific">Domibacillus antri</name>
    <dbReference type="NCBI Taxonomy" id="1714264"/>
    <lineage>
        <taxon>Bacteria</taxon>
        <taxon>Bacillati</taxon>
        <taxon>Bacillota</taxon>
        <taxon>Bacilli</taxon>
        <taxon>Bacillales</taxon>
        <taxon>Bacillaceae</taxon>
        <taxon>Domibacillus</taxon>
    </lineage>
</organism>
<evidence type="ECO:0000256" key="1">
    <source>
        <dbReference type="SAM" id="Coils"/>
    </source>
</evidence>
<evidence type="ECO:0000313" key="2">
    <source>
        <dbReference type="EMBL" id="OLN21856.1"/>
    </source>
</evidence>
<dbReference type="AlphaFoldDB" id="A0A1Q8Q3C4"/>
<feature type="coiled-coil region" evidence="1">
    <location>
        <begin position="23"/>
        <end position="50"/>
    </location>
</feature>
<proteinExistence type="predicted"/>
<keyword evidence="3" id="KW-1185">Reference proteome</keyword>
<keyword evidence="1" id="KW-0175">Coiled coil</keyword>
<gene>
    <name evidence="2" type="ORF">BTO30_12620</name>
</gene>
<dbReference type="RefSeq" id="WP_075399094.1">
    <property type="nucleotide sequence ID" value="NZ_MSDU01000029.1"/>
</dbReference>
<evidence type="ECO:0000313" key="3">
    <source>
        <dbReference type="Proteomes" id="UP000185568"/>
    </source>
</evidence>
<accession>A0A1Q8Q3C4</accession>
<dbReference type="EMBL" id="MSDU01000029">
    <property type="protein sequence ID" value="OLN21856.1"/>
    <property type="molecule type" value="Genomic_DNA"/>
</dbReference>
<sequence>MQKIPKDIGHGGAHVNTQLGPLLSSLVDDINSLKNQVDDLQTKYNQHIVDGKHQVATVADATAPQSTISSTITTTK</sequence>
<dbReference type="STRING" id="1714264.BTO30_12620"/>
<name>A0A1Q8Q3C4_9BACI</name>